<feature type="transmembrane region" description="Helical" evidence="5">
    <location>
        <begin position="131"/>
        <end position="150"/>
    </location>
</feature>
<dbReference type="PANTHER" id="PTHR35529:SF1">
    <property type="entry name" value="MANGANESE EFFLUX PUMP MNTP-RELATED"/>
    <property type="match status" value="1"/>
</dbReference>
<feature type="transmembrane region" description="Helical" evidence="5">
    <location>
        <begin position="162"/>
        <end position="182"/>
    </location>
</feature>
<evidence type="ECO:0000256" key="3">
    <source>
        <dbReference type="ARBA" id="ARBA00022989"/>
    </source>
</evidence>
<feature type="transmembrane region" description="Helical" evidence="5">
    <location>
        <begin position="104"/>
        <end position="125"/>
    </location>
</feature>
<feature type="transmembrane region" description="Helical" evidence="5">
    <location>
        <begin position="65"/>
        <end position="83"/>
    </location>
</feature>
<feature type="transmembrane region" description="Helical" evidence="5">
    <location>
        <begin position="6"/>
        <end position="27"/>
    </location>
</feature>
<dbReference type="EMBL" id="VHIQ01000008">
    <property type="protein sequence ID" value="TPV31500.1"/>
    <property type="molecule type" value="Genomic_DNA"/>
</dbReference>
<dbReference type="AlphaFoldDB" id="A0A506PGN2"/>
<dbReference type="PANTHER" id="PTHR35529">
    <property type="entry name" value="MANGANESE EFFLUX PUMP MNTP-RELATED"/>
    <property type="match status" value="1"/>
</dbReference>
<protein>
    <recommendedName>
        <fullName evidence="8">Manganese efflux pump MntP</fullName>
    </recommendedName>
</protein>
<sequence>MDILDMILLGIVIASNNLAFSFGLGALGTKAYHLRIVIVFTIVEFTIPLIGLFIGRYISSFIENYADLIGSIILIGLGFYTIFTSYKTKKETTESLEYITSVKGLLLIALGLSTDNLLVGFSLGLGDVNPLKLAFFIAFFSMVFTFVGLKTGKYIKSTFGKYVQIFAGVLLIILGIINYLGFSF</sequence>
<dbReference type="Proteomes" id="UP000317332">
    <property type="component" value="Unassembled WGS sequence"/>
</dbReference>
<keyword evidence="4 5" id="KW-0472">Membrane</keyword>
<name>A0A506PGN2_9FLAO</name>
<evidence type="ECO:0000256" key="1">
    <source>
        <dbReference type="ARBA" id="ARBA00022475"/>
    </source>
</evidence>
<evidence type="ECO:0000313" key="7">
    <source>
        <dbReference type="Proteomes" id="UP000317332"/>
    </source>
</evidence>
<evidence type="ECO:0000256" key="5">
    <source>
        <dbReference type="SAM" id="Phobius"/>
    </source>
</evidence>
<proteinExistence type="predicted"/>
<keyword evidence="2 5" id="KW-0812">Transmembrane</keyword>
<dbReference type="InterPro" id="IPR003810">
    <property type="entry name" value="Mntp/YtaF"/>
</dbReference>
<dbReference type="RefSeq" id="WP_140991548.1">
    <property type="nucleotide sequence ID" value="NZ_VHIQ01000008.1"/>
</dbReference>
<gene>
    <name evidence="6" type="ORF">FJ651_15010</name>
</gene>
<dbReference type="OrthoDB" id="7433092at2"/>
<comment type="caution">
    <text evidence="6">The sequence shown here is derived from an EMBL/GenBank/DDBJ whole genome shotgun (WGS) entry which is preliminary data.</text>
</comment>
<organism evidence="6 7">
    <name type="scientific">Paucihalobacter ruber</name>
    <dbReference type="NCBI Taxonomy" id="2567861"/>
    <lineage>
        <taxon>Bacteria</taxon>
        <taxon>Pseudomonadati</taxon>
        <taxon>Bacteroidota</taxon>
        <taxon>Flavobacteriia</taxon>
        <taxon>Flavobacteriales</taxon>
        <taxon>Flavobacteriaceae</taxon>
        <taxon>Paucihalobacter</taxon>
    </lineage>
</organism>
<dbReference type="Pfam" id="PF02659">
    <property type="entry name" value="Mntp"/>
    <property type="match status" value="1"/>
</dbReference>
<reference evidence="6 7" key="1">
    <citation type="submission" date="2019-06" db="EMBL/GenBank/DDBJ databases">
        <title>Flavobacteriaceae Paucihalobacterium erythroidium CWB-1, complete genome.</title>
        <authorList>
            <person name="Wu S."/>
        </authorList>
    </citation>
    <scope>NUCLEOTIDE SEQUENCE [LARGE SCALE GENOMIC DNA]</scope>
    <source>
        <strain evidence="6 7">CWB-1</strain>
    </source>
</reference>
<evidence type="ECO:0008006" key="8">
    <source>
        <dbReference type="Google" id="ProtNLM"/>
    </source>
</evidence>
<evidence type="ECO:0000256" key="2">
    <source>
        <dbReference type="ARBA" id="ARBA00022692"/>
    </source>
</evidence>
<evidence type="ECO:0000256" key="4">
    <source>
        <dbReference type="ARBA" id="ARBA00023136"/>
    </source>
</evidence>
<feature type="transmembrane region" description="Helical" evidence="5">
    <location>
        <begin position="34"/>
        <end position="59"/>
    </location>
</feature>
<accession>A0A506PGN2</accession>
<keyword evidence="3 5" id="KW-1133">Transmembrane helix</keyword>
<evidence type="ECO:0000313" key="6">
    <source>
        <dbReference type="EMBL" id="TPV31500.1"/>
    </source>
</evidence>
<keyword evidence="1" id="KW-1003">Cell membrane</keyword>
<keyword evidence="7" id="KW-1185">Reference proteome</keyword>